<dbReference type="AlphaFoldDB" id="A0A0B2VYH1"/>
<feature type="domain" description="K Homology" evidence="4">
    <location>
        <begin position="60"/>
        <end position="125"/>
    </location>
</feature>
<evidence type="ECO:0000313" key="5">
    <source>
        <dbReference type="EMBL" id="KHN86479.1"/>
    </source>
</evidence>
<dbReference type="PROSITE" id="PS50084">
    <property type="entry name" value="KH_TYPE_1"/>
    <property type="match status" value="2"/>
</dbReference>
<dbReference type="Proteomes" id="UP000031036">
    <property type="component" value="Unassembled WGS sequence"/>
</dbReference>
<organism evidence="5 6">
    <name type="scientific">Toxocara canis</name>
    <name type="common">Canine roundworm</name>
    <dbReference type="NCBI Taxonomy" id="6265"/>
    <lineage>
        <taxon>Eukaryota</taxon>
        <taxon>Metazoa</taxon>
        <taxon>Ecdysozoa</taxon>
        <taxon>Nematoda</taxon>
        <taxon>Chromadorea</taxon>
        <taxon>Rhabditida</taxon>
        <taxon>Spirurina</taxon>
        <taxon>Ascaridomorpha</taxon>
        <taxon>Ascaridoidea</taxon>
        <taxon>Toxocaridae</taxon>
        <taxon>Toxocara</taxon>
    </lineage>
</organism>
<dbReference type="OrthoDB" id="441329at2759"/>
<dbReference type="InterPro" id="IPR004087">
    <property type="entry name" value="KH_dom"/>
</dbReference>
<keyword evidence="1" id="KW-0677">Repeat</keyword>
<dbReference type="InterPro" id="IPR004088">
    <property type="entry name" value="KH_dom_type_1"/>
</dbReference>
<dbReference type="SMART" id="SM00322">
    <property type="entry name" value="KH"/>
    <property type="match status" value="2"/>
</dbReference>
<proteinExistence type="predicted"/>
<dbReference type="InterPro" id="IPR036612">
    <property type="entry name" value="KH_dom_type_1_sf"/>
</dbReference>
<dbReference type="STRING" id="6265.A0A0B2VYH1"/>
<reference evidence="5 6" key="1">
    <citation type="submission" date="2014-11" db="EMBL/GenBank/DDBJ databases">
        <title>Genetic blueprint of the zoonotic pathogen Toxocara canis.</title>
        <authorList>
            <person name="Zhu X.-Q."/>
            <person name="Korhonen P.K."/>
            <person name="Cai H."/>
            <person name="Young N.D."/>
            <person name="Nejsum P."/>
            <person name="von Samson-Himmelstjerna G."/>
            <person name="Boag P.R."/>
            <person name="Tan P."/>
            <person name="Li Q."/>
            <person name="Min J."/>
            <person name="Yang Y."/>
            <person name="Wang X."/>
            <person name="Fang X."/>
            <person name="Hall R.S."/>
            <person name="Hofmann A."/>
            <person name="Sternberg P.W."/>
            <person name="Jex A.R."/>
            <person name="Gasser R.B."/>
        </authorList>
    </citation>
    <scope>NUCLEOTIDE SEQUENCE [LARGE SCALE GENOMIC DNA]</scope>
    <source>
        <strain evidence="5">PN_DK_2014</strain>
    </source>
</reference>
<protein>
    <submittedName>
        <fullName evidence="5">RNA-binding protein Nova-1</fullName>
    </submittedName>
</protein>
<dbReference type="OMA" id="REKCADQ"/>
<dbReference type="PANTHER" id="PTHR10288">
    <property type="entry name" value="KH DOMAIN CONTAINING RNA BINDING PROTEIN"/>
    <property type="match status" value="1"/>
</dbReference>
<name>A0A0B2VYH1_TOXCA</name>
<evidence type="ECO:0000256" key="3">
    <source>
        <dbReference type="SAM" id="MobiDB-lite"/>
    </source>
</evidence>
<accession>A0A0B2VYH1</accession>
<evidence type="ECO:0000256" key="2">
    <source>
        <dbReference type="PROSITE-ProRule" id="PRU00117"/>
    </source>
</evidence>
<sequence length="395" mass="43277">MPMVKREELIYEESQVVDIAAGGYELWTQGGATVATDQKRFRDDHGAPASRKAYIVDIEETVQVKILILSAAVGAVTGKGRKTMRNLTSESGYRLQMSKNREVCRVKGKIASVMKVMEVVVEKIKEKVDPNTHSDVHDHRGVDRTKEMKQLVPSTSAGMVIGKSGAHVKEIRDQTGASTDAAHAHRASQTSNTQPLDFTNRHGGGAPFGSMQQTQLAQVGATQVWQPAQQRLLEATYCPPKRSFYSKGSGGTFKFNPMQGLGNQEFTLRTSDFNEASVADVMQAMHMLAKHNVMGLGLSLGVPAMAQMRSNEPSNVQHPQSLIQAPRYDSASAMDPDSLMDSADRHYAAHSDINKVTLRVKVCPSTSIVIRSLVFLIEPERVMLLATCRSCCIHP</sequence>
<dbReference type="EMBL" id="JPKZ01000618">
    <property type="protein sequence ID" value="KHN86479.1"/>
    <property type="molecule type" value="Genomic_DNA"/>
</dbReference>
<comment type="caution">
    <text evidence="5">The sequence shown here is derived from an EMBL/GenBank/DDBJ whole genome shotgun (WGS) entry which is preliminary data.</text>
</comment>
<evidence type="ECO:0000313" key="6">
    <source>
        <dbReference type="Proteomes" id="UP000031036"/>
    </source>
</evidence>
<evidence type="ECO:0000256" key="1">
    <source>
        <dbReference type="ARBA" id="ARBA00022737"/>
    </source>
</evidence>
<feature type="compositionally biased region" description="Polar residues" evidence="3">
    <location>
        <begin position="187"/>
        <end position="197"/>
    </location>
</feature>
<evidence type="ECO:0000259" key="4">
    <source>
        <dbReference type="SMART" id="SM00322"/>
    </source>
</evidence>
<dbReference type="Pfam" id="PF00013">
    <property type="entry name" value="KH_1"/>
    <property type="match status" value="2"/>
</dbReference>
<dbReference type="SUPFAM" id="SSF54791">
    <property type="entry name" value="Eukaryotic type KH-domain (KH-domain type I)"/>
    <property type="match status" value="2"/>
</dbReference>
<keyword evidence="6" id="KW-1185">Reference proteome</keyword>
<keyword evidence="2" id="KW-0694">RNA-binding</keyword>
<feature type="domain" description="K Homology" evidence="4">
    <location>
        <begin position="144"/>
        <end position="290"/>
    </location>
</feature>
<dbReference type="GO" id="GO:0003723">
    <property type="term" value="F:RNA binding"/>
    <property type="evidence" value="ECO:0007669"/>
    <property type="project" value="UniProtKB-UniRule"/>
</dbReference>
<dbReference type="Gene3D" id="3.30.1370.10">
    <property type="entry name" value="K Homology domain, type 1"/>
    <property type="match status" value="2"/>
</dbReference>
<feature type="region of interest" description="Disordered" evidence="3">
    <location>
        <begin position="174"/>
        <end position="206"/>
    </location>
</feature>
<gene>
    <name evidence="5" type="primary">Nova1</name>
    <name evidence="5" type="ORF">Tcan_13183</name>
</gene>